<feature type="transmembrane region" description="Helical" evidence="2">
    <location>
        <begin position="233"/>
        <end position="257"/>
    </location>
</feature>
<evidence type="ECO:0000313" key="3">
    <source>
        <dbReference type="EMBL" id="ETO09420.1"/>
    </source>
</evidence>
<dbReference type="AlphaFoldDB" id="X6M8S8"/>
<dbReference type="EMBL" id="ASPP01024077">
    <property type="protein sequence ID" value="ETO09420.1"/>
    <property type="molecule type" value="Genomic_DNA"/>
</dbReference>
<name>X6M8S8_RETFI</name>
<accession>X6M8S8</accession>
<reference evidence="3 4" key="1">
    <citation type="journal article" date="2013" name="Curr. Biol.">
        <title>The Genome of the Foraminiferan Reticulomyxa filosa.</title>
        <authorList>
            <person name="Glockner G."/>
            <person name="Hulsmann N."/>
            <person name="Schleicher M."/>
            <person name="Noegel A.A."/>
            <person name="Eichinger L."/>
            <person name="Gallinger C."/>
            <person name="Pawlowski J."/>
            <person name="Sierra R."/>
            <person name="Euteneuer U."/>
            <person name="Pillet L."/>
            <person name="Moustafa A."/>
            <person name="Platzer M."/>
            <person name="Groth M."/>
            <person name="Szafranski K."/>
            <person name="Schliwa M."/>
        </authorList>
    </citation>
    <scope>NUCLEOTIDE SEQUENCE [LARGE SCALE GENOMIC DNA]</scope>
</reference>
<keyword evidence="2" id="KW-1133">Transmembrane helix</keyword>
<protein>
    <submittedName>
        <fullName evidence="3">Anaerobic cobalt chelatase</fullName>
    </submittedName>
</protein>
<feature type="compositionally biased region" description="Basic and acidic residues" evidence="1">
    <location>
        <begin position="437"/>
        <end position="454"/>
    </location>
</feature>
<keyword evidence="2" id="KW-0812">Transmembrane</keyword>
<evidence type="ECO:0000256" key="2">
    <source>
        <dbReference type="SAM" id="Phobius"/>
    </source>
</evidence>
<feature type="compositionally biased region" description="Basic residues" evidence="1">
    <location>
        <begin position="405"/>
        <end position="420"/>
    </location>
</feature>
<gene>
    <name evidence="3" type="ORF">RFI_27956</name>
</gene>
<evidence type="ECO:0000256" key="1">
    <source>
        <dbReference type="SAM" id="MobiDB-lite"/>
    </source>
</evidence>
<sequence>MGNKLNVDSKIHHNLDISYDYRHFFCIIEDVPDVYKCFTGKRSTIFKTRRNEDDTKLLLELFEKSSAEELNKVIKTAVSNEERKEDVAVSLICYAMDGLVIQWYKQSKAKDEKVSETTKLMLDSLLQILMSNKSVSAINVMDGLQGDHLSVLWQLPLHHHLGYQSVAIRSKLEELVYSHFVDTLYPHFGDSKLIADYIRHRPDFVNHLFIVSSLLAALSKFDLKSFDNYHRYVYIYIYIRICTCMYTYTLLFTLRYMCNVHIYFYVCTNKNYIYVHITHKKKKKKKLSEIYKLNERVRDYLETEKVGVDSRRVADVLPELASHRNENGEEVKVILTQLRRGCHNPKFLARWQGAMKAVEAFPHKAFWGYLVDFHKDLYQFVATLHGETAPDNSSNEPNAHDASHDHHKHKHKHNHKHGHGHDHEQEHHPQVVQDGEIEGRVEEGEGNEQKHSLDNNDDDNNQIVPDSSNQQKDYDIDIQAQFLLILDNPYEYSELVNASLEILLDVPKEHTEQSYYTDYMTHFFQCKAIPAHETMSRVIYRIWKYSLVTSWFHVGVLIKNWPPQLTFRTFLLGTHKRAGENSAVKKLSGMKYILKMIWNFLHDDMCEKAIKLLSDPNNIIWWSSLRLDDGGNEDVDSKLEIIKNVFHIFIELKVPTRSIVFEQFVQRHQSELVEQAVLPFKSRLSLTNDKVIIIFCSKSDTIDISKQTKEMSSFQAEKKHLF</sequence>
<keyword evidence="2" id="KW-0472">Membrane</keyword>
<comment type="caution">
    <text evidence="3">The sequence shown here is derived from an EMBL/GenBank/DDBJ whole genome shotgun (WGS) entry which is preliminary data.</text>
</comment>
<dbReference type="Proteomes" id="UP000023152">
    <property type="component" value="Unassembled WGS sequence"/>
</dbReference>
<feature type="compositionally biased region" description="Polar residues" evidence="1">
    <location>
        <begin position="461"/>
        <end position="471"/>
    </location>
</feature>
<feature type="region of interest" description="Disordered" evidence="1">
    <location>
        <begin position="389"/>
        <end position="471"/>
    </location>
</feature>
<evidence type="ECO:0000313" key="4">
    <source>
        <dbReference type="Proteomes" id="UP000023152"/>
    </source>
</evidence>
<keyword evidence="4" id="KW-1185">Reference proteome</keyword>
<organism evidence="3 4">
    <name type="scientific">Reticulomyxa filosa</name>
    <dbReference type="NCBI Taxonomy" id="46433"/>
    <lineage>
        <taxon>Eukaryota</taxon>
        <taxon>Sar</taxon>
        <taxon>Rhizaria</taxon>
        <taxon>Retaria</taxon>
        <taxon>Foraminifera</taxon>
        <taxon>Monothalamids</taxon>
        <taxon>Reticulomyxidae</taxon>
        <taxon>Reticulomyxa</taxon>
    </lineage>
</organism>
<proteinExistence type="predicted"/>